<evidence type="ECO:0000313" key="4">
    <source>
        <dbReference type="Proteomes" id="UP001329825"/>
    </source>
</evidence>
<feature type="transmembrane region" description="Helical" evidence="2">
    <location>
        <begin position="187"/>
        <end position="206"/>
    </location>
</feature>
<accession>A0ABZ1CS28</accession>
<protein>
    <submittedName>
        <fullName evidence="3">Uncharacterized protein</fullName>
    </submittedName>
</protein>
<feature type="transmembrane region" description="Helical" evidence="2">
    <location>
        <begin position="12"/>
        <end position="37"/>
    </location>
</feature>
<gene>
    <name evidence="3" type="ORF">IL334_001098</name>
</gene>
<feature type="transmembrane region" description="Helical" evidence="2">
    <location>
        <begin position="93"/>
        <end position="119"/>
    </location>
</feature>
<dbReference type="Proteomes" id="UP001329825">
    <property type="component" value="Chromosome 1"/>
</dbReference>
<sequence length="344" mass="38270">MVAAKQVLYHPILSQPFFSLGFTALSLLLLVLVLLSVPGPIKGLYWFTVKDEEGGSISAGVLGWCMTDTSNCTYAPLSDNPYLSTMIDTGEALIVRTILPLSCYWMIVTFLLWILLTALSPMGYKIKDLDSITRHLRFSVVESFVICMSLFGNILCWLAFGLGRTDYLSAEDGGGDPESGNAMETTAVASFISLLSLFTAVWGLHLRIRSAQAQWKEEAVMVRRRSMALCASGVVNPDQAEILGVREESGLEKRLSMLSDNSFRLGDNQANLNQSVNHRNSTYKATYQPQPQPNLQPQPQPRSRPRRDTQDRESEERLEEDNSTMITRVSLHDSPYTAAHVNPN</sequence>
<keyword evidence="2" id="KW-1133">Transmembrane helix</keyword>
<proteinExistence type="predicted"/>
<organism evidence="3 4">
    <name type="scientific">Kwoniella shivajii</name>
    <dbReference type="NCBI Taxonomy" id="564305"/>
    <lineage>
        <taxon>Eukaryota</taxon>
        <taxon>Fungi</taxon>
        <taxon>Dikarya</taxon>
        <taxon>Basidiomycota</taxon>
        <taxon>Agaricomycotina</taxon>
        <taxon>Tremellomycetes</taxon>
        <taxon>Tremellales</taxon>
        <taxon>Cryptococcaceae</taxon>
        <taxon>Kwoniella</taxon>
    </lineage>
</organism>
<keyword evidence="2" id="KW-0812">Transmembrane</keyword>
<evidence type="ECO:0000256" key="1">
    <source>
        <dbReference type="SAM" id="MobiDB-lite"/>
    </source>
</evidence>
<feature type="compositionally biased region" description="Pro residues" evidence="1">
    <location>
        <begin position="290"/>
        <end position="302"/>
    </location>
</feature>
<reference evidence="3 4" key="1">
    <citation type="submission" date="2024-01" db="EMBL/GenBank/DDBJ databases">
        <title>Comparative genomics of Cryptococcus and Kwoniella reveals pathogenesis evolution and contrasting modes of karyotype evolution via chromosome fusion or intercentromeric recombination.</title>
        <authorList>
            <person name="Coelho M.A."/>
            <person name="David-Palma M."/>
            <person name="Shea T."/>
            <person name="Bowers K."/>
            <person name="McGinley-Smith S."/>
            <person name="Mohammad A.W."/>
            <person name="Gnirke A."/>
            <person name="Yurkov A.M."/>
            <person name="Nowrousian M."/>
            <person name="Sun S."/>
            <person name="Cuomo C.A."/>
            <person name="Heitman J."/>
        </authorList>
    </citation>
    <scope>NUCLEOTIDE SEQUENCE [LARGE SCALE GENOMIC DNA]</scope>
    <source>
        <strain evidence="3">CBS 11374</strain>
    </source>
</reference>
<feature type="compositionally biased region" description="Basic and acidic residues" evidence="1">
    <location>
        <begin position="306"/>
        <end position="315"/>
    </location>
</feature>
<name>A0ABZ1CS28_9TREE</name>
<feature type="transmembrane region" description="Helical" evidence="2">
    <location>
        <begin position="140"/>
        <end position="160"/>
    </location>
</feature>
<dbReference type="GeneID" id="87953229"/>
<keyword evidence="4" id="KW-1185">Reference proteome</keyword>
<evidence type="ECO:0000256" key="2">
    <source>
        <dbReference type="SAM" id="Phobius"/>
    </source>
</evidence>
<dbReference type="EMBL" id="CP141881">
    <property type="protein sequence ID" value="WRT64169.1"/>
    <property type="molecule type" value="Genomic_DNA"/>
</dbReference>
<keyword evidence="2" id="KW-0472">Membrane</keyword>
<dbReference type="RefSeq" id="XP_062788909.1">
    <property type="nucleotide sequence ID" value="XM_062932858.1"/>
</dbReference>
<feature type="region of interest" description="Disordered" evidence="1">
    <location>
        <begin position="284"/>
        <end position="344"/>
    </location>
</feature>
<evidence type="ECO:0000313" key="3">
    <source>
        <dbReference type="EMBL" id="WRT64169.1"/>
    </source>
</evidence>